<sequence>MTEQPHTMTAGVSVLIRHRVRPQALGDYEHWLRKTIDVAAGFSGHQGVNIFKPTCGHTQYDIAVRFASQAEAEAWVQSRERQALIEEAEHYLELPDQVEISSGIDNWFQPLNPPPKQPTRWKQWLVTSLVIWVLTMVVPPVLSPLFEQVPPLGLWGIRHAISAGVIVALVIYLVMPRLVPRIAHWLYR</sequence>
<keyword evidence="2" id="KW-1185">Reference proteome</keyword>
<dbReference type="SUPFAM" id="SSF54909">
    <property type="entry name" value="Dimeric alpha+beta barrel"/>
    <property type="match status" value="1"/>
</dbReference>
<dbReference type="Gene3D" id="3.30.70.100">
    <property type="match status" value="1"/>
</dbReference>
<dbReference type="PANTHER" id="PTHR40057:SF1">
    <property type="entry name" value="SLR1162 PROTEIN"/>
    <property type="match status" value="1"/>
</dbReference>
<dbReference type="AlphaFoldDB" id="A0A231MV56"/>
<keyword evidence="1" id="KW-0560">Oxidoreductase</keyword>
<name>A0A231MV56_9GAMM</name>
<dbReference type="OrthoDB" id="1494254at2"/>
<dbReference type="GO" id="GO:0004497">
    <property type="term" value="F:monooxygenase activity"/>
    <property type="evidence" value="ECO:0007669"/>
    <property type="project" value="UniProtKB-KW"/>
</dbReference>
<dbReference type="InterPro" id="IPR038762">
    <property type="entry name" value="ABM_predict"/>
</dbReference>
<evidence type="ECO:0000313" key="2">
    <source>
        <dbReference type="Proteomes" id="UP000217763"/>
    </source>
</evidence>
<dbReference type="RefSeq" id="WP_094041108.1">
    <property type="nucleotide sequence ID" value="NZ_CP012621.1"/>
</dbReference>
<dbReference type="KEGG" id="zdf:AN401_17065"/>
<dbReference type="EMBL" id="CP012621">
    <property type="protein sequence ID" value="ATG75355.1"/>
    <property type="molecule type" value="Genomic_DNA"/>
</dbReference>
<gene>
    <name evidence="1" type="ORF">AN401_17065</name>
</gene>
<protein>
    <submittedName>
        <fullName evidence="1">Antibiotic biosynthesis monooxygenase</fullName>
    </submittedName>
</protein>
<accession>A0A231MV56</accession>
<reference evidence="2" key="1">
    <citation type="submission" date="2015-09" db="EMBL/GenBank/DDBJ databases">
        <authorList>
            <person name="Shao Z."/>
            <person name="Wang L."/>
        </authorList>
    </citation>
    <scope>NUCLEOTIDE SEQUENCE [LARGE SCALE GENOMIC DNA]</scope>
    <source>
        <strain evidence="2">F13-1</strain>
    </source>
</reference>
<dbReference type="InterPro" id="IPR011008">
    <property type="entry name" value="Dimeric_a/b-barrel"/>
</dbReference>
<dbReference type="PROSITE" id="PS51725">
    <property type="entry name" value="ABM"/>
    <property type="match status" value="1"/>
</dbReference>
<evidence type="ECO:0000313" key="1">
    <source>
        <dbReference type="EMBL" id="ATG75355.1"/>
    </source>
</evidence>
<dbReference type="InterPro" id="IPR007138">
    <property type="entry name" value="ABM_dom"/>
</dbReference>
<organism evidence="1 2">
    <name type="scientific">Zobellella denitrificans</name>
    <dbReference type="NCBI Taxonomy" id="347534"/>
    <lineage>
        <taxon>Bacteria</taxon>
        <taxon>Pseudomonadati</taxon>
        <taxon>Pseudomonadota</taxon>
        <taxon>Gammaproteobacteria</taxon>
        <taxon>Aeromonadales</taxon>
        <taxon>Aeromonadaceae</taxon>
        <taxon>Zobellella</taxon>
    </lineage>
</organism>
<keyword evidence="1" id="KW-0503">Monooxygenase</keyword>
<dbReference type="Proteomes" id="UP000217763">
    <property type="component" value="Chromosome"/>
</dbReference>
<dbReference type="PANTHER" id="PTHR40057">
    <property type="entry name" value="SLR1162 PROTEIN"/>
    <property type="match status" value="1"/>
</dbReference>
<proteinExistence type="predicted"/>